<evidence type="ECO:0000256" key="1">
    <source>
        <dbReference type="ARBA" id="ARBA00004496"/>
    </source>
</evidence>
<keyword evidence="3" id="KW-0175">Coiled coil</keyword>
<feature type="domain" description="Cytohesin Ubiquitin Protein Inducing" evidence="4">
    <location>
        <begin position="6"/>
        <end position="53"/>
    </location>
</feature>
<accession>A0ABD0YUN9</accession>
<keyword evidence="2" id="KW-0963">Cytoplasm</keyword>
<dbReference type="AlphaFoldDB" id="A0ABD0YUN9"/>
<name>A0ABD0YUN9_9HEMI</name>
<dbReference type="Proteomes" id="UP001558652">
    <property type="component" value="Unassembled WGS sequence"/>
</dbReference>
<keyword evidence="6" id="KW-1185">Reference proteome</keyword>
<evidence type="ECO:0000259" key="4">
    <source>
        <dbReference type="Pfam" id="PF11819"/>
    </source>
</evidence>
<gene>
    <name evidence="5" type="ORF">AAG570_006552</name>
</gene>
<dbReference type="GO" id="GO:0005737">
    <property type="term" value="C:cytoplasm"/>
    <property type="evidence" value="ECO:0007669"/>
    <property type="project" value="UniProtKB-SubCell"/>
</dbReference>
<sequence length="113" mass="12628">MDKNEIENMWLELESRRSALETRLAEKSKELYEVCMREAQLTGVEPPETPNLSPPHNTNKRPIIIPAVDTVVCGFGFDAITIFFVKDINSTVECLPNGIRIGSAFSITSDDNT</sequence>
<organism evidence="5 6">
    <name type="scientific">Ranatra chinensis</name>
    <dbReference type="NCBI Taxonomy" id="642074"/>
    <lineage>
        <taxon>Eukaryota</taxon>
        <taxon>Metazoa</taxon>
        <taxon>Ecdysozoa</taxon>
        <taxon>Arthropoda</taxon>
        <taxon>Hexapoda</taxon>
        <taxon>Insecta</taxon>
        <taxon>Pterygota</taxon>
        <taxon>Neoptera</taxon>
        <taxon>Paraneoptera</taxon>
        <taxon>Hemiptera</taxon>
        <taxon>Heteroptera</taxon>
        <taxon>Panheteroptera</taxon>
        <taxon>Nepomorpha</taxon>
        <taxon>Nepidae</taxon>
        <taxon>Ranatrinae</taxon>
        <taxon>Ranatra</taxon>
    </lineage>
</organism>
<dbReference type="Pfam" id="PF11819">
    <property type="entry name" value="CUPID"/>
    <property type="match status" value="1"/>
</dbReference>
<evidence type="ECO:0000313" key="6">
    <source>
        <dbReference type="Proteomes" id="UP001558652"/>
    </source>
</evidence>
<dbReference type="EMBL" id="JBFDAA010000002">
    <property type="protein sequence ID" value="KAL1139570.1"/>
    <property type="molecule type" value="Genomic_DNA"/>
</dbReference>
<protein>
    <recommendedName>
        <fullName evidence="4">Cytohesin Ubiquitin Protein Inducing domain-containing protein</fullName>
    </recommendedName>
</protein>
<proteinExistence type="predicted"/>
<evidence type="ECO:0000313" key="5">
    <source>
        <dbReference type="EMBL" id="KAL1139570.1"/>
    </source>
</evidence>
<dbReference type="InterPro" id="IPR021774">
    <property type="entry name" value="CUPID"/>
</dbReference>
<evidence type="ECO:0000256" key="3">
    <source>
        <dbReference type="ARBA" id="ARBA00023054"/>
    </source>
</evidence>
<comment type="subcellular location">
    <subcellularLocation>
        <location evidence="1">Cytoplasm</location>
    </subcellularLocation>
</comment>
<comment type="caution">
    <text evidence="5">The sequence shown here is derived from an EMBL/GenBank/DDBJ whole genome shotgun (WGS) entry which is preliminary data.</text>
</comment>
<evidence type="ECO:0000256" key="2">
    <source>
        <dbReference type="ARBA" id="ARBA00022490"/>
    </source>
</evidence>
<reference evidence="5 6" key="1">
    <citation type="submission" date="2024-07" db="EMBL/GenBank/DDBJ databases">
        <title>Chromosome-level genome assembly of the water stick insect Ranatra chinensis (Heteroptera: Nepidae).</title>
        <authorList>
            <person name="Liu X."/>
        </authorList>
    </citation>
    <scope>NUCLEOTIDE SEQUENCE [LARGE SCALE GENOMIC DNA]</scope>
    <source>
        <strain evidence="5">Cailab_2021Rc</strain>
        <tissue evidence="5">Muscle</tissue>
    </source>
</reference>